<keyword evidence="2" id="KW-0812">Transmembrane</keyword>
<protein>
    <submittedName>
        <fullName evidence="3">Uncharacterized protein</fullName>
    </submittedName>
</protein>
<dbReference type="AlphaFoldDB" id="A0AAD2JD00"/>
<feature type="coiled-coil region" evidence="1">
    <location>
        <begin position="147"/>
        <end position="195"/>
    </location>
</feature>
<accession>A0AAD2JD00</accession>
<proteinExistence type="predicted"/>
<feature type="transmembrane region" description="Helical" evidence="2">
    <location>
        <begin position="14"/>
        <end position="33"/>
    </location>
</feature>
<keyword evidence="2" id="KW-0472">Membrane</keyword>
<feature type="transmembrane region" description="Helical" evidence="2">
    <location>
        <begin position="53"/>
        <end position="74"/>
    </location>
</feature>
<organism evidence="3 4">
    <name type="scientific">Bacillus pumilus</name>
    <name type="common">Bacillus mesentericus</name>
    <dbReference type="NCBI Taxonomy" id="1408"/>
    <lineage>
        <taxon>Bacteria</taxon>
        <taxon>Bacillati</taxon>
        <taxon>Bacillota</taxon>
        <taxon>Bacilli</taxon>
        <taxon>Bacillales</taxon>
        <taxon>Bacillaceae</taxon>
        <taxon>Bacillus</taxon>
    </lineage>
</organism>
<feature type="transmembrane region" description="Helical" evidence="2">
    <location>
        <begin position="94"/>
        <end position="116"/>
    </location>
</feature>
<feature type="transmembrane region" description="Helical" evidence="2">
    <location>
        <begin position="122"/>
        <end position="148"/>
    </location>
</feature>
<keyword evidence="1" id="KW-0175">Coiled coil</keyword>
<reference evidence="3 4" key="1">
    <citation type="submission" date="2018-02" db="EMBL/GenBank/DDBJ databases">
        <title>The complete genome of two Bacillus pumilus strains from Cuatro Cienegas, Coahuila, Mexico.</title>
        <authorList>
            <person name="Zarza E."/>
            <person name="Alcaraz L.D."/>
            <person name="Aguilar-Salinas B."/>
            <person name="Islas A."/>
            <person name="Olmedo-Alvarez G."/>
        </authorList>
    </citation>
    <scope>NUCLEOTIDE SEQUENCE [LARGE SCALE GENOMIC DNA]</scope>
    <source>
        <strain evidence="3 4">145</strain>
    </source>
</reference>
<evidence type="ECO:0000256" key="2">
    <source>
        <dbReference type="SAM" id="Phobius"/>
    </source>
</evidence>
<sequence length="203" mass="24281">MHLLDRLVKFLEKWGIIIILFIVTLILLFSLYFQRDLTLNIFEFFLNEKEGAFLTIAGIFIGIYFAIFSFFIGIKPDSVMADLDDEDILTLVRFLRQSFVGSFVYIFLTLLNLPFLTGVFKIFYYFILIDTLLYMLLSALKVGIYMYITFKRDVVNLKDNIENVREDSYKIRRMLNLFEDYLENEKRKERELRNETIRNESNE</sequence>
<evidence type="ECO:0000256" key="1">
    <source>
        <dbReference type="SAM" id="Coils"/>
    </source>
</evidence>
<evidence type="ECO:0000313" key="3">
    <source>
        <dbReference type="EMBL" id="AVM25766.1"/>
    </source>
</evidence>
<dbReference type="RefSeq" id="WP_117732371.1">
    <property type="nucleotide sequence ID" value="NZ_CP027116.1"/>
</dbReference>
<gene>
    <name evidence="3" type="ORF">C5695_18690</name>
</gene>
<dbReference type="Proteomes" id="UP000264960">
    <property type="component" value="Chromosome"/>
</dbReference>
<evidence type="ECO:0000313" key="4">
    <source>
        <dbReference type="Proteomes" id="UP000264960"/>
    </source>
</evidence>
<dbReference type="EMBL" id="CP027116">
    <property type="protein sequence ID" value="AVM25766.1"/>
    <property type="molecule type" value="Genomic_DNA"/>
</dbReference>
<name>A0AAD2JD00_BACPU</name>
<keyword evidence="2" id="KW-1133">Transmembrane helix</keyword>